<dbReference type="SUPFAM" id="SSF109635">
    <property type="entry name" value="DnaK suppressor protein DksA, alpha-hairpin domain"/>
    <property type="match status" value="1"/>
</dbReference>
<dbReference type="RefSeq" id="WP_072907562.1">
    <property type="nucleotide sequence ID" value="NZ_FQZT01000004.1"/>
</dbReference>
<dbReference type="PROSITE" id="PS51128">
    <property type="entry name" value="ZF_DKSA_2"/>
    <property type="match status" value="1"/>
</dbReference>
<dbReference type="Proteomes" id="UP000184171">
    <property type="component" value="Unassembled WGS sequence"/>
</dbReference>
<dbReference type="PANTHER" id="PTHR33823:SF4">
    <property type="entry name" value="GENERAL STRESS PROTEIN 16O"/>
    <property type="match status" value="1"/>
</dbReference>
<accession>A0A1M6GJU6</accession>
<dbReference type="AlphaFoldDB" id="A0A1M6GJU6"/>
<keyword evidence="9" id="KW-1185">Reference proteome</keyword>
<dbReference type="InterPro" id="IPR037187">
    <property type="entry name" value="DnaK_N"/>
</dbReference>
<dbReference type="GO" id="GO:0008270">
    <property type="term" value="F:zinc ion binding"/>
    <property type="evidence" value="ECO:0007669"/>
    <property type="project" value="UniProtKB-KW"/>
</dbReference>
<dbReference type="OrthoDB" id="9803742at2"/>
<evidence type="ECO:0000256" key="4">
    <source>
        <dbReference type="PROSITE-ProRule" id="PRU00510"/>
    </source>
</evidence>
<reference evidence="8 9" key="1">
    <citation type="submission" date="2016-11" db="EMBL/GenBank/DDBJ databases">
        <authorList>
            <person name="Jaros S."/>
            <person name="Januszkiewicz K."/>
            <person name="Wedrychowicz H."/>
        </authorList>
    </citation>
    <scope>NUCLEOTIDE SEQUENCE [LARGE SCALE GENOMIC DNA]</scope>
    <source>
        <strain evidence="8 9">DSM 5091</strain>
    </source>
</reference>
<sequence>MEEEQLQEIRNNLLKMREELLTEADKSYEASQSLGKDGVPDIGDMSSNSYNQEVLMNLSEAQRGRVRDIDAALERIDQGVYGLCARCEEEISPRRMEVRPFSRYCVDCKSEVEKFGE</sequence>
<protein>
    <submittedName>
        <fullName evidence="8">Transcriptional regulator, TraR/DksA family</fullName>
    </submittedName>
</protein>
<dbReference type="Pfam" id="PF21173">
    <property type="entry name" value="DksA-like_N"/>
    <property type="match status" value="1"/>
</dbReference>
<dbReference type="PANTHER" id="PTHR33823">
    <property type="entry name" value="RNA POLYMERASE-BINDING TRANSCRIPTION FACTOR DKSA-RELATED"/>
    <property type="match status" value="1"/>
</dbReference>
<name>A0A1M6GJU6_MALRU</name>
<dbReference type="InterPro" id="IPR000962">
    <property type="entry name" value="Znf_DskA_TraR"/>
</dbReference>
<proteinExistence type="predicted"/>
<feature type="domain" description="Zinc finger DksA/TraR C4-type" evidence="6">
    <location>
        <begin position="80"/>
        <end position="114"/>
    </location>
</feature>
<gene>
    <name evidence="8" type="ORF">SAMN02745165_01576</name>
</gene>
<feature type="region of interest" description="Disordered" evidence="5">
    <location>
        <begin position="28"/>
        <end position="47"/>
    </location>
</feature>
<keyword evidence="2" id="KW-0863">Zinc-finger</keyword>
<evidence type="ECO:0000259" key="7">
    <source>
        <dbReference type="Pfam" id="PF21173"/>
    </source>
</evidence>
<dbReference type="Pfam" id="PF01258">
    <property type="entry name" value="zf-dskA_traR"/>
    <property type="match status" value="1"/>
</dbReference>
<keyword evidence="1" id="KW-0479">Metal-binding</keyword>
<evidence type="ECO:0000256" key="3">
    <source>
        <dbReference type="ARBA" id="ARBA00022833"/>
    </source>
</evidence>
<dbReference type="Gene3D" id="1.20.120.910">
    <property type="entry name" value="DksA, coiled-coil domain"/>
    <property type="match status" value="1"/>
</dbReference>
<feature type="zinc finger region" description="dksA C4-type" evidence="4">
    <location>
        <begin position="84"/>
        <end position="108"/>
    </location>
</feature>
<keyword evidence="3" id="KW-0862">Zinc</keyword>
<dbReference type="SUPFAM" id="SSF57716">
    <property type="entry name" value="Glucocorticoid receptor-like (DNA-binding domain)"/>
    <property type="match status" value="1"/>
</dbReference>
<feature type="domain" description="DnaK suppressor protein-like N-terminal" evidence="7">
    <location>
        <begin position="14"/>
        <end position="76"/>
    </location>
</feature>
<organism evidence="8 9">
    <name type="scientific">Malonomonas rubra DSM 5091</name>
    <dbReference type="NCBI Taxonomy" id="1122189"/>
    <lineage>
        <taxon>Bacteria</taxon>
        <taxon>Pseudomonadati</taxon>
        <taxon>Thermodesulfobacteriota</taxon>
        <taxon>Desulfuromonadia</taxon>
        <taxon>Desulfuromonadales</taxon>
        <taxon>Geopsychrobacteraceae</taxon>
        <taxon>Malonomonas</taxon>
    </lineage>
</organism>
<evidence type="ECO:0000256" key="2">
    <source>
        <dbReference type="ARBA" id="ARBA00022771"/>
    </source>
</evidence>
<dbReference type="STRING" id="1122189.SAMN02745165_01576"/>
<dbReference type="EMBL" id="FQZT01000004">
    <property type="protein sequence ID" value="SHJ10218.1"/>
    <property type="molecule type" value="Genomic_DNA"/>
</dbReference>
<evidence type="ECO:0000313" key="9">
    <source>
        <dbReference type="Proteomes" id="UP000184171"/>
    </source>
</evidence>
<evidence type="ECO:0000256" key="5">
    <source>
        <dbReference type="SAM" id="MobiDB-lite"/>
    </source>
</evidence>
<evidence type="ECO:0000313" key="8">
    <source>
        <dbReference type="EMBL" id="SHJ10218.1"/>
    </source>
</evidence>
<evidence type="ECO:0000259" key="6">
    <source>
        <dbReference type="Pfam" id="PF01258"/>
    </source>
</evidence>
<evidence type="ECO:0000256" key="1">
    <source>
        <dbReference type="ARBA" id="ARBA00022723"/>
    </source>
</evidence>
<dbReference type="InterPro" id="IPR048487">
    <property type="entry name" value="DksA-like_N"/>
</dbReference>